<feature type="domain" description="DUF559" evidence="1">
    <location>
        <begin position="236"/>
        <end position="298"/>
    </location>
</feature>
<dbReference type="SUPFAM" id="SSF52980">
    <property type="entry name" value="Restriction endonuclease-like"/>
    <property type="match status" value="1"/>
</dbReference>
<dbReference type="InterPro" id="IPR007569">
    <property type="entry name" value="DUF559"/>
</dbReference>
<comment type="caution">
    <text evidence="2">The sequence shown here is derived from an EMBL/GenBank/DDBJ whole genome shotgun (WGS) entry which is preliminary data.</text>
</comment>
<evidence type="ECO:0000259" key="1">
    <source>
        <dbReference type="Pfam" id="PF04480"/>
    </source>
</evidence>
<name>A0A9X2IUS8_9MICO</name>
<dbReference type="AlphaFoldDB" id="A0A9X2IUS8"/>
<gene>
    <name evidence="2" type="ORF">NB037_10925</name>
</gene>
<dbReference type="Proteomes" id="UP001155240">
    <property type="component" value="Unassembled WGS sequence"/>
</dbReference>
<dbReference type="RefSeq" id="WP_251945682.1">
    <property type="nucleotide sequence ID" value="NZ_JAMRYM010000042.1"/>
</dbReference>
<accession>A0A9X2IUS8</accession>
<sequence>MPRPAPLPLGLRGRAFSVEEARAAGVTEDRLRASDLVIPFRGVRAPAGAATSVLERAAAYATIMRRSVFCGLTAARLWPLDLPSEPPDEPLHVAVRHPARAPRGRGLLGSSLSDTDLTGVRRGGLLLADGASVFCQLGDALRLEDLVAVGDALVLSPVQPRSDDPRPWVPLHELQRRVARLEGRGSRGVRRALALVREGAESRRETRLRLVLVTAGLPEPELQVELFDALGKIGRVDLLYRKWRVVVEYEGDHHRTDRAQWDRDLIRYERLAAAGWTVVRVASASFDADPADCAHRVRRALIAGGWRLSS</sequence>
<dbReference type="EMBL" id="JAMRYM010000042">
    <property type="protein sequence ID" value="MCM6762929.1"/>
    <property type="molecule type" value="Genomic_DNA"/>
</dbReference>
<evidence type="ECO:0000313" key="2">
    <source>
        <dbReference type="EMBL" id="MCM6762929.1"/>
    </source>
</evidence>
<dbReference type="Gene3D" id="3.40.960.10">
    <property type="entry name" value="VSR Endonuclease"/>
    <property type="match status" value="1"/>
</dbReference>
<keyword evidence="3" id="KW-1185">Reference proteome</keyword>
<reference evidence="2" key="1">
    <citation type="submission" date="2022-06" db="EMBL/GenBank/DDBJ databases">
        <title>Whole genome shotgun sequencing (WGS) of Rathayibacter sp. ZW T2_19, isolated from stored onions (Allium cepa).</title>
        <authorList>
            <person name="Stoll D.A."/>
            <person name="Huch M."/>
        </authorList>
    </citation>
    <scope>NUCLEOTIDE SEQUENCE</scope>
    <source>
        <strain evidence="2">ZW T2_19</strain>
    </source>
</reference>
<organism evidence="2 3">
    <name type="scientific">Rathayibacter rubneri</name>
    <dbReference type="NCBI Taxonomy" id="2950106"/>
    <lineage>
        <taxon>Bacteria</taxon>
        <taxon>Bacillati</taxon>
        <taxon>Actinomycetota</taxon>
        <taxon>Actinomycetes</taxon>
        <taxon>Micrococcales</taxon>
        <taxon>Microbacteriaceae</taxon>
        <taxon>Rathayibacter</taxon>
    </lineage>
</organism>
<dbReference type="InterPro" id="IPR011335">
    <property type="entry name" value="Restrct_endonuc-II-like"/>
</dbReference>
<protein>
    <submittedName>
        <fullName evidence="2">DUF559 domain-containing protein</fullName>
    </submittedName>
</protein>
<proteinExistence type="predicted"/>
<dbReference type="Pfam" id="PF04480">
    <property type="entry name" value="DUF559"/>
    <property type="match status" value="1"/>
</dbReference>
<evidence type="ECO:0000313" key="3">
    <source>
        <dbReference type="Proteomes" id="UP001155240"/>
    </source>
</evidence>